<organism evidence="2 3">
    <name type="scientific">Belliella kenyensis</name>
    <dbReference type="NCBI Taxonomy" id="1472724"/>
    <lineage>
        <taxon>Bacteria</taxon>
        <taxon>Pseudomonadati</taxon>
        <taxon>Bacteroidota</taxon>
        <taxon>Cytophagia</taxon>
        <taxon>Cytophagales</taxon>
        <taxon>Cyclobacteriaceae</taxon>
        <taxon>Belliella</taxon>
    </lineage>
</organism>
<dbReference type="InterPro" id="IPR016181">
    <property type="entry name" value="Acyl_CoA_acyltransferase"/>
</dbReference>
<keyword evidence="3" id="KW-1185">Reference proteome</keyword>
<dbReference type="CDD" id="cd04301">
    <property type="entry name" value="NAT_SF"/>
    <property type="match status" value="1"/>
</dbReference>
<sequence length="310" mass="35997">MNFREAQQEDIPQIVELLKASLGEGLIPKSEDLWRWKHERNPFGKSLVIVAEVNEKLVGVRAFLRWRWLQNSKSLDALRAVDTAVLPEMQGQGIFSRLTKQLAKKAADDGFQFIFNTPNKKSLPGYLKLGWRKLGKVNLAIQFNHIFPKNSQSIDCQPIVDFEKLGFYDFNNSKCGISTSYSLAYIKWRYFENPLFKYEFATDYATYLLIYRFKISKGLRELRIVDFFVLKNGVEIELNSLRDKLRKIQETVHFTSCALNGDVHLFQKLGKFWKIPFGPVLTVKALNFDLSQVSELSKEWNYSIGDLELF</sequence>
<dbReference type="Pfam" id="PF13527">
    <property type="entry name" value="Acetyltransf_9"/>
    <property type="match status" value="1"/>
</dbReference>
<proteinExistence type="predicted"/>
<evidence type="ECO:0000259" key="1">
    <source>
        <dbReference type="PROSITE" id="PS51186"/>
    </source>
</evidence>
<dbReference type="InterPro" id="IPR000182">
    <property type="entry name" value="GNAT_dom"/>
</dbReference>
<dbReference type="EMBL" id="JBHSAV010000043">
    <property type="protein sequence ID" value="MFC3976514.1"/>
    <property type="molecule type" value="Genomic_DNA"/>
</dbReference>
<dbReference type="EC" id="2.3.-.-" evidence="2"/>
<keyword evidence="2" id="KW-0808">Transferase</keyword>
<dbReference type="SUPFAM" id="SSF55729">
    <property type="entry name" value="Acyl-CoA N-acyltransferases (Nat)"/>
    <property type="match status" value="1"/>
</dbReference>
<protein>
    <submittedName>
        <fullName evidence="2">GNAT family N-acetyltransferase</fullName>
        <ecNumber evidence="2">2.3.-.-</ecNumber>
    </submittedName>
</protein>
<feature type="domain" description="N-acetyltransferase" evidence="1">
    <location>
        <begin position="1"/>
        <end position="153"/>
    </location>
</feature>
<reference evidence="3" key="1">
    <citation type="journal article" date="2019" name="Int. J. Syst. Evol. Microbiol.">
        <title>The Global Catalogue of Microorganisms (GCM) 10K type strain sequencing project: providing services to taxonomists for standard genome sequencing and annotation.</title>
        <authorList>
            <consortium name="The Broad Institute Genomics Platform"/>
            <consortium name="The Broad Institute Genome Sequencing Center for Infectious Disease"/>
            <person name="Wu L."/>
            <person name="Ma J."/>
        </authorList>
    </citation>
    <scope>NUCLEOTIDE SEQUENCE [LARGE SCALE GENOMIC DNA]</scope>
    <source>
        <strain evidence="3">CECT 8551</strain>
    </source>
</reference>
<dbReference type="Proteomes" id="UP001595766">
    <property type="component" value="Unassembled WGS sequence"/>
</dbReference>
<dbReference type="PROSITE" id="PS51186">
    <property type="entry name" value="GNAT"/>
    <property type="match status" value="1"/>
</dbReference>
<gene>
    <name evidence="2" type="ORF">ACFOUP_09025</name>
</gene>
<dbReference type="RefSeq" id="WP_241296715.1">
    <property type="nucleotide sequence ID" value="NZ_JAKZGR010000015.1"/>
</dbReference>
<accession>A0ABV8EJP6</accession>
<dbReference type="GO" id="GO:0016746">
    <property type="term" value="F:acyltransferase activity"/>
    <property type="evidence" value="ECO:0007669"/>
    <property type="project" value="UniProtKB-KW"/>
</dbReference>
<evidence type="ECO:0000313" key="3">
    <source>
        <dbReference type="Proteomes" id="UP001595766"/>
    </source>
</evidence>
<dbReference type="Gene3D" id="3.40.630.30">
    <property type="match status" value="1"/>
</dbReference>
<comment type="caution">
    <text evidence="2">The sequence shown here is derived from an EMBL/GenBank/DDBJ whole genome shotgun (WGS) entry which is preliminary data.</text>
</comment>
<name>A0ABV8EJP6_9BACT</name>
<keyword evidence="2" id="KW-0012">Acyltransferase</keyword>
<evidence type="ECO:0000313" key="2">
    <source>
        <dbReference type="EMBL" id="MFC3976514.1"/>
    </source>
</evidence>